<feature type="region of interest" description="Disordered" evidence="1">
    <location>
        <begin position="1"/>
        <end position="39"/>
    </location>
</feature>
<reference evidence="2 3" key="1">
    <citation type="submission" date="2012-10" db="EMBL/GenBank/DDBJ databases">
        <title>Genome assembly of Amycolatopsis azurea DSM 43854.</title>
        <authorList>
            <person name="Khatri I."/>
            <person name="Kaur I."/>
            <person name="Subramanian S."/>
            <person name="Mayilraj S."/>
        </authorList>
    </citation>
    <scope>NUCLEOTIDE SEQUENCE [LARGE SCALE GENOMIC DNA]</scope>
    <source>
        <strain evidence="2 3">DSM 43854</strain>
    </source>
</reference>
<dbReference type="EMBL" id="ANMG01000098">
    <property type="protein sequence ID" value="EMD22377.1"/>
    <property type="molecule type" value="Genomic_DNA"/>
</dbReference>
<dbReference type="PATRIC" id="fig|1238180.3.peg.7948"/>
<evidence type="ECO:0000313" key="2">
    <source>
        <dbReference type="EMBL" id="EMD22377.1"/>
    </source>
</evidence>
<evidence type="ECO:0000256" key="1">
    <source>
        <dbReference type="SAM" id="MobiDB-lite"/>
    </source>
</evidence>
<evidence type="ECO:0000313" key="3">
    <source>
        <dbReference type="Proteomes" id="UP000014137"/>
    </source>
</evidence>
<dbReference type="AlphaFoldDB" id="M2Q8E8"/>
<dbReference type="Proteomes" id="UP000014137">
    <property type="component" value="Unassembled WGS sequence"/>
</dbReference>
<protein>
    <submittedName>
        <fullName evidence="2">Uncharacterized protein</fullName>
    </submittedName>
</protein>
<name>M2Q8E8_9PSEU</name>
<gene>
    <name evidence="2" type="ORF">C791_8562</name>
</gene>
<accession>M2Q8E8</accession>
<sequence>MLRADMPTIADSSSIVYPAGRDEKGFTPTSLTNGRMSTQ</sequence>
<comment type="caution">
    <text evidence="2">The sequence shown here is derived from an EMBL/GenBank/DDBJ whole genome shotgun (WGS) entry which is preliminary data.</text>
</comment>
<proteinExistence type="predicted"/>
<feature type="compositionally biased region" description="Polar residues" evidence="1">
    <location>
        <begin position="27"/>
        <end position="39"/>
    </location>
</feature>
<organism evidence="2 3">
    <name type="scientific">Amycolatopsis azurea DSM 43854</name>
    <dbReference type="NCBI Taxonomy" id="1238180"/>
    <lineage>
        <taxon>Bacteria</taxon>
        <taxon>Bacillati</taxon>
        <taxon>Actinomycetota</taxon>
        <taxon>Actinomycetes</taxon>
        <taxon>Pseudonocardiales</taxon>
        <taxon>Pseudonocardiaceae</taxon>
        <taxon>Amycolatopsis</taxon>
    </lineage>
</organism>